<keyword evidence="5" id="KW-0812">Transmembrane</keyword>
<comment type="subcellular location">
    <subcellularLocation>
        <location evidence="3">Membrane</location>
        <topology evidence="3">Single-pass type I membrane protein</topology>
    </subcellularLocation>
</comment>
<evidence type="ECO:0000256" key="5">
    <source>
        <dbReference type="ARBA" id="ARBA00022692"/>
    </source>
</evidence>
<evidence type="ECO:0000256" key="9">
    <source>
        <dbReference type="ARBA" id="ARBA00022989"/>
    </source>
</evidence>
<dbReference type="RefSeq" id="WP_252589621.1">
    <property type="nucleotide sequence ID" value="NZ_JAMWYS010000058.1"/>
</dbReference>
<dbReference type="AlphaFoldDB" id="A0A9X2F5N6"/>
<dbReference type="GO" id="GO:0004222">
    <property type="term" value="F:metalloendopeptidase activity"/>
    <property type="evidence" value="ECO:0007669"/>
    <property type="project" value="TreeGrafter"/>
</dbReference>
<dbReference type="PANTHER" id="PTHR31120">
    <property type="entry name" value="METALLOPROTEASE TIKI"/>
    <property type="match status" value="1"/>
</dbReference>
<gene>
    <name evidence="14" type="ORF">NF867_17135</name>
</gene>
<accession>A0A9X2F5N6</accession>
<dbReference type="Pfam" id="PF01963">
    <property type="entry name" value="TraB_PrgY_gumN"/>
    <property type="match status" value="1"/>
</dbReference>
<evidence type="ECO:0000256" key="1">
    <source>
        <dbReference type="ARBA" id="ARBA00001936"/>
    </source>
</evidence>
<dbReference type="GO" id="GO:0030178">
    <property type="term" value="P:negative regulation of Wnt signaling pathway"/>
    <property type="evidence" value="ECO:0007669"/>
    <property type="project" value="InterPro"/>
</dbReference>
<dbReference type="InterPro" id="IPR040230">
    <property type="entry name" value="TIKI1/2-like"/>
</dbReference>
<keyword evidence="12" id="KW-0325">Glycoprotein</keyword>
<keyword evidence="7 13" id="KW-0732">Signal</keyword>
<dbReference type="PANTHER" id="PTHR31120:SF6">
    <property type="entry name" value="METALLOPROTEASE TIKI HOMOLOG"/>
    <property type="match status" value="1"/>
</dbReference>
<keyword evidence="11" id="KW-0472">Membrane</keyword>
<comment type="cofactor">
    <cofactor evidence="1">
        <name>Mn(2+)</name>
        <dbReference type="ChEBI" id="CHEBI:29035"/>
    </cofactor>
</comment>
<keyword evidence="10" id="KW-0482">Metalloprotease</keyword>
<dbReference type="GO" id="GO:0016020">
    <property type="term" value="C:membrane"/>
    <property type="evidence" value="ECO:0007669"/>
    <property type="project" value="UniProtKB-SubCell"/>
</dbReference>
<dbReference type="CDD" id="cd14789">
    <property type="entry name" value="Tiki"/>
    <property type="match status" value="1"/>
</dbReference>
<evidence type="ECO:0000256" key="8">
    <source>
        <dbReference type="ARBA" id="ARBA00022801"/>
    </source>
</evidence>
<feature type="signal peptide" evidence="13">
    <location>
        <begin position="1"/>
        <end position="21"/>
    </location>
</feature>
<comment type="cofactor">
    <cofactor evidence="2">
        <name>Co(2+)</name>
        <dbReference type="ChEBI" id="CHEBI:48828"/>
    </cofactor>
</comment>
<reference evidence="14" key="1">
    <citation type="submission" date="2022-06" db="EMBL/GenBank/DDBJ databases">
        <title>Solitalea sp. MAHUQ-68 isolated from rhizospheric soil.</title>
        <authorList>
            <person name="Huq M.A."/>
        </authorList>
    </citation>
    <scope>NUCLEOTIDE SEQUENCE</scope>
    <source>
        <strain evidence="14">MAHUQ-68</strain>
    </source>
</reference>
<dbReference type="InterPro" id="IPR002816">
    <property type="entry name" value="TraB/PrgY/GumN_fam"/>
</dbReference>
<comment type="caution">
    <text evidence="14">The sequence shown here is derived from an EMBL/GenBank/DDBJ whole genome shotgun (WGS) entry which is preliminary data.</text>
</comment>
<evidence type="ECO:0000256" key="10">
    <source>
        <dbReference type="ARBA" id="ARBA00023049"/>
    </source>
</evidence>
<evidence type="ECO:0000256" key="6">
    <source>
        <dbReference type="ARBA" id="ARBA00022723"/>
    </source>
</evidence>
<evidence type="ECO:0000256" key="3">
    <source>
        <dbReference type="ARBA" id="ARBA00004479"/>
    </source>
</evidence>
<proteinExistence type="predicted"/>
<dbReference type="GO" id="GO:0046872">
    <property type="term" value="F:metal ion binding"/>
    <property type="evidence" value="ECO:0007669"/>
    <property type="project" value="UniProtKB-KW"/>
</dbReference>
<organism evidence="14 15">
    <name type="scientific">Solitalea agri</name>
    <dbReference type="NCBI Taxonomy" id="2953739"/>
    <lineage>
        <taxon>Bacteria</taxon>
        <taxon>Pseudomonadati</taxon>
        <taxon>Bacteroidota</taxon>
        <taxon>Sphingobacteriia</taxon>
        <taxon>Sphingobacteriales</taxon>
        <taxon>Sphingobacteriaceae</taxon>
        <taxon>Solitalea</taxon>
    </lineage>
</organism>
<dbReference type="EMBL" id="JAMWYS010000058">
    <property type="protein sequence ID" value="MCO4294590.1"/>
    <property type="molecule type" value="Genomic_DNA"/>
</dbReference>
<evidence type="ECO:0000313" key="14">
    <source>
        <dbReference type="EMBL" id="MCO4294590.1"/>
    </source>
</evidence>
<keyword evidence="8" id="KW-0378">Hydrolase</keyword>
<evidence type="ECO:0000256" key="12">
    <source>
        <dbReference type="ARBA" id="ARBA00023180"/>
    </source>
</evidence>
<keyword evidence="15" id="KW-1185">Reference proteome</keyword>
<keyword evidence="6" id="KW-0479">Metal-binding</keyword>
<evidence type="ECO:0000313" key="15">
    <source>
        <dbReference type="Proteomes" id="UP001155182"/>
    </source>
</evidence>
<keyword evidence="4" id="KW-0645">Protease</keyword>
<evidence type="ECO:0000256" key="13">
    <source>
        <dbReference type="SAM" id="SignalP"/>
    </source>
</evidence>
<evidence type="ECO:0000256" key="2">
    <source>
        <dbReference type="ARBA" id="ARBA00001941"/>
    </source>
</evidence>
<evidence type="ECO:0000256" key="7">
    <source>
        <dbReference type="ARBA" id="ARBA00022729"/>
    </source>
</evidence>
<evidence type="ECO:0000256" key="4">
    <source>
        <dbReference type="ARBA" id="ARBA00022670"/>
    </source>
</evidence>
<feature type="chain" id="PRO_5040900603" evidence="13">
    <location>
        <begin position="22"/>
        <end position="290"/>
    </location>
</feature>
<dbReference type="GO" id="GO:0006508">
    <property type="term" value="P:proteolysis"/>
    <property type="evidence" value="ECO:0007669"/>
    <property type="project" value="UniProtKB-KW"/>
</dbReference>
<evidence type="ECO:0000256" key="11">
    <source>
        <dbReference type="ARBA" id="ARBA00023136"/>
    </source>
</evidence>
<sequence>MSNLKSLLLSCFLLLTFAAQGFSQQAKSLLWKISGNGITEPSYLYGTIHIICEKDFLLSNPVEESFKKTSQIYLEIDMDDPNMMADMQRYMNMPNDQNLQSVLKPEDYRTVGSFFKDSLGVNIDLFKNTKPLLLYSFVLIKMMDGCSTKSYEQTFVEMAKAQKKEVKGLETIPQQMSFIDQIPLDKQAEDLVKSINSYAKYKEYFNKMIAAYKNQDIEGLQKLSDDPEFGTSENENEALIYSRNKNWIELIKNIAAKQSTFFAVGAGHLAGESGVINLLRKQGYTVEAVN</sequence>
<name>A0A9X2F5N6_9SPHI</name>
<keyword evidence="9" id="KW-1133">Transmembrane helix</keyword>
<protein>
    <submittedName>
        <fullName evidence="14">TraB/GumN family protein</fullName>
    </submittedName>
</protein>
<dbReference type="Proteomes" id="UP001155182">
    <property type="component" value="Unassembled WGS sequence"/>
</dbReference>